<feature type="transmembrane region" description="Helical" evidence="7">
    <location>
        <begin position="321"/>
        <end position="351"/>
    </location>
</feature>
<comment type="function">
    <text evidence="7">Part of the tripartite ATP-independent periplasmic (TRAP) transport system.</text>
</comment>
<dbReference type="Proteomes" id="UP000244069">
    <property type="component" value="Unassembled WGS sequence"/>
</dbReference>
<evidence type="ECO:0000256" key="1">
    <source>
        <dbReference type="ARBA" id="ARBA00004429"/>
    </source>
</evidence>
<accession>A0A2T6ANI6</accession>
<feature type="transmembrane region" description="Helical" evidence="7">
    <location>
        <begin position="6"/>
        <end position="39"/>
    </location>
</feature>
<gene>
    <name evidence="9" type="ORF">C8N44_12239</name>
</gene>
<keyword evidence="2" id="KW-1003">Cell membrane</keyword>
<keyword evidence="7" id="KW-0813">Transport</keyword>
<dbReference type="RefSeq" id="WP_107977835.1">
    <property type="nucleotide sequence ID" value="NZ_BMEZ01000022.1"/>
</dbReference>
<feature type="transmembrane region" description="Helical" evidence="7">
    <location>
        <begin position="249"/>
        <end position="267"/>
    </location>
</feature>
<evidence type="ECO:0000313" key="10">
    <source>
        <dbReference type="Proteomes" id="UP000244069"/>
    </source>
</evidence>
<organism evidence="9 10">
    <name type="scientific">Allosediminivita pacifica</name>
    <dbReference type="NCBI Taxonomy" id="1267769"/>
    <lineage>
        <taxon>Bacteria</taxon>
        <taxon>Pseudomonadati</taxon>
        <taxon>Pseudomonadota</taxon>
        <taxon>Alphaproteobacteria</taxon>
        <taxon>Rhodobacterales</taxon>
        <taxon>Paracoccaceae</taxon>
        <taxon>Allosediminivita</taxon>
    </lineage>
</organism>
<dbReference type="NCBIfam" id="TIGR00786">
    <property type="entry name" value="dctM"/>
    <property type="match status" value="1"/>
</dbReference>
<dbReference type="GO" id="GO:0022857">
    <property type="term" value="F:transmembrane transporter activity"/>
    <property type="evidence" value="ECO:0007669"/>
    <property type="project" value="UniProtKB-UniRule"/>
</dbReference>
<keyword evidence="3 7" id="KW-0997">Cell inner membrane</keyword>
<evidence type="ECO:0000256" key="3">
    <source>
        <dbReference type="ARBA" id="ARBA00022519"/>
    </source>
</evidence>
<protein>
    <recommendedName>
        <fullName evidence="7">TRAP transporter large permease protein</fullName>
    </recommendedName>
</protein>
<dbReference type="InterPro" id="IPR010656">
    <property type="entry name" value="DctM"/>
</dbReference>
<reference evidence="9 10" key="1">
    <citation type="submission" date="2018-04" db="EMBL/GenBank/DDBJ databases">
        <title>Genomic Encyclopedia of Archaeal and Bacterial Type Strains, Phase II (KMG-II): from individual species to whole genera.</title>
        <authorList>
            <person name="Goeker M."/>
        </authorList>
    </citation>
    <scope>NUCLEOTIDE SEQUENCE [LARGE SCALE GENOMIC DNA]</scope>
    <source>
        <strain evidence="9 10">DSM 29329</strain>
    </source>
</reference>
<feature type="transmembrane region" description="Helical" evidence="7">
    <location>
        <begin position="224"/>
        <end position="243"/>
    </location>
</feature>
<keyword evidence="6 7" id="KW-0472">Membrane</keyword>
<dbReference type="EMBL" id="QBKN01000022">
    <property type="protein sequence ID" value="PTX45384.1"/>
    <property type="molecule type" value="Genomic_DNA"/>
</dbReference>
<feature type="transmembrane region" description="Helical" evidence="7">
    <location>
        <begin position="409"/>
        <end position="430"/>
    </location>
</feature>
<comment type="similarity">
    <text evidence="7">Belongs to the TRAP transporter large permease family.</text>
</comment>
<name>A0A2T6ANI6_9RHOB</name>
<evidence type="ECO:0000256" key="6">
    <source>
        <dbReference type="ARBA" id="ARBA00023136"/>
    </source>
</evidence>
<dbReference type="Pfam" id="PF06808">
    <property type="entry name" value="DctM"/>
    <property type="match status" value="1"/>
</dbReference>
<keyword evidence="4 7" id="KW-0812">Transmembrane</keyword>
<feature type="transmembrane region" description="Helical" evidence="7">
    <location>
        <begin position="279"/>
        <end position="301"/>
    </location>
</feature>
<evidence type="ECO:0000256" key="4">
    <source>
        <dbReference type="ARBA" id="ARBA00022692"/>
    </source>
</evidence>
<evidence type="ECO:0000259" key="8">
    <source>
        <dbReference type="Pfam" id="PF06808"/>
    </source>
</evidence>
<dbReference type="InterPro" id="IPR004681">
    <property type="entry name" value="TRAP_DctM"/>
</dbReference>
<evidence type="ECO:0000256" key="5">
    <source>
        <dbReference type="ARBA" id="ARBA00022989"/>
    </source>
</evidence>
<keyword evidence="5 7" id="KW-1133">Transmembrane helix</keyword>
<feature type="transmembrane region" description="Helical" evidence="7">
    <location>
        <begin position="145"/>
        <end position="168"/>
    </location>
</feature>
<dbReference type="PANTHER" id="PTHR33362:SF5">
    <property type="entry name" value="C4-DICARBOXYLATE TRAP TRANSPORTER LARGE PERMEASE PROTEIN DCTM"/>
    <property type="match status" value="1"/>
</dbReference>
<comment type="caution">
    <text evidence="9">The sequence shown here is derived from an EMBL/GenBank/DDBJ whole genome shotgun (WGS) entry which is preliminary data.</text>
</comment>
<feature type="transmembrane region" description="Helical" evidence="7">
    <location>
        <begin position="174"/>
        <end position="197"/>
    </location>
</feature>
<evidence type="ECO:0000256" key="2">
    <source>
        <dbReference type="ARBA" id="ARBA00022475"/>
    </source>
</evidence>
<dbReference type="PIRSF" id="PIRSF006066">
    <property type="entry name" value="HI0050"/>
    <property type="match status" value="1"/>
</dbReference>
<feature type="transmembrane region" description="Helical" evidence="7">
    <location>
        <begin position="100"/>
        <end position="124"/>
    </location>
</feature>
<keyword evidence="10" id="KW-1185">Reference proteome</keyword>
<sequence length="435" mass="45851">MDASTAGLLVVAVLMLMLIGGVYIGVALGLAGMIGIWLTSGASSAFAQLATIPFSTTNSFTLAVIPLFIFMGSFATQANLTTDLYRAAYKWLGHLHGGLAIATNFASAMFGAASGSTIVNAAVFTRMSMPEMTALGYSPRLAAGCIAASGTLAALIPPSVLMVIYAVITEQSVAKVMIAGLVPGILTACVFAASIYVRALRNPDLAPTPVAMPPLGERVRSLRGVWGITILFVLVIGGIYGGFFTATSAGAFGAFGAMLIVIAKGRLNLKSLMEIIKEASISTTTIFIIVIGGMLFARFVTYTGLITDIVDWSLALELPRLAYLLGFILLFLVLGMFIEPIAIMVMTLPIIYPIMTSVGYDPIWLGIIAVKMAEISLCTPPVGLNVYIVRASSPVPLALEDVFAGVTPFLLMEVLILALLIIFPEIVTFVPDLMD</sequence>
<dbReference type="AlphaFoldDB" id="A0A2T6ANI6"/>
<feature type="domain" description="TRAP C4-dicarboxylate transport system permease DctM subunit" evidence="8">
    <location>
        <begin position="12"/>
        <end position="426"/>
    </location>
</feature>
<evidence type="ECO:0000256" key="7">
    <source>
        <dbReference type="RuleBase" id="RU369079"/>
    </source>
</evidence>
<evidence type="ECO:0000313" key="9">
    <source>
        <dbReference type="EMBL" id="PTX45384.1"/>
    </source>
</evidence>
<dbReference type="OrthoDB" id="9790209at2"/>
<dbReference type="PANTHER" id="PTHR33362">
    <property type="entry name" value="SIALIC ACID TRAP TRANSPORTER PERMEASE PROTEIN SIAT-RELATED"/>
    <property type="match status" value="1"/>
</dbReference>
<proteinExistence type="inferred from homology"/>
<dbReference type="GO" id="GO:0005886">
    <property type="term" value="C:plasma membrane"/>
    <property type="evidence" value="ECO:0007669"/>
    <property type="project" value="UniProtKB-SubCell"/>
</dbReference>
<comment type="subunit">
    <text evidence="7">The complex comprises the extracytoplasmic solute receptor protein and the two transmembrane proteins.</text>
</comment>
<feature type="transmembrane region" description="Helical" evidence="7">
    <location>
        <begin position="60"/>
        <end position="80"/>
    </location>
</feature>
<comment type="subcellular location">
    <subcellularLocation>
        <location evidence="1 7">Cell inner membrane</location>
        <topology evidence="1 7">Multi-pass membrane protein</topology>
    </subcellularLocation>
</comment>
<comment type="caution">
    <text evidence="7">Lacks conserved residue(s) required for the propagation of feature annotation.</text>
</comment>